<sequence>MPREREGYREQLSDILEYFDDRRLLSVSDVSRYLGISRQRARKRLNITGDKGVSATELARKLIT</sequence>
<organism evidence="1 2">
    <name type="scientific">Sporobacter termitidis DSM 10068</name>
    <dbReference type="NCBI Taxonomy" id="1123282"/>
    <lineage>
        <taxon>Bacteria</taxon>
        <taxon>Bacillati</taxon>
        <taxon>Bacillota</taxon>
        <taxon>Clostridia</taxon>
        <taxon>Eubacteriales</taxon>
        <taxon>Oscillospiraceae</taxon>
        <taxon>Sporobacter</taxon>
    </lineage>
</organism>
<protein>
    <submittedName>
        <fullName evidence="1">Uncharacterized protein</fullName>
    </submittedName>
</protein>
<dbReference type="EMBL" id="FQXV01000022">
    <property type="protein sequence ID" value="SHI23863.1"/>
    <property type="molecule type" value="Genomic_DNA"/>
</dbReference>
<accession>A0A1M5ZIU8</accession>
<keyword evidence="2" id="KW-1185">Reference proteome</keyword>
<proteinExistence type="predicted"/>
<dbReference type="AlphaFoldDB" id="A0A1M5ZIU8"/>
<dbReference type="Proteomes" id="UP000183995">
    <property type="component" value="Unassembled WGS sequence"/>
</dbReference>
<dbReference type="STRING" id="1123282.SAMN02745823_03775"/>
<evidence type="ECO:0000313" key="2">
    <source>
        <dbReference type="Proteomes" id="UP000183995"/>
    </source>
</evidence>
<name>A0A1M5ZIU8_9FIRM</name>
<evidence type="ECO:0000313" key="1">
    <source>
        <dbReference type="EMBL" id="SHI23863.1"/>
    </source>
</evidence>
<reference evidence="1 2" key="1">
    <citation type="submission" date="2016-11" db="EMBL/GenBank/DDBJ databases">
        <authorList>
            <person name="Jaros S."/>
            <person name="Januszkiewicz K."/>
            <person name="Wedrychowicz H."/>
        </authorList>
    </citation>
    <scope>NUCLEOTIDE SEQUENCE [LARGE SCALE GENOMIC DNA]</scope>
    <source>
        <strain evidence="1 2">DSM 10068</strain>
    </source>
</reference>
<gene>
    <name evidence="1" type="ORF">SAMN02745823_03775</name>
</gene>